<keyword evidence="3" id="KW-0456">Lyase</keyword>
<keyword evidence="4" id="KW-1185">Reference proteome</keyword>
<sequence>MTPGLPIAAIAARHHLPPQLVQAIVQVESGGDANAMRCEPAYPWLWNVRSGAPLPVSSATASRRLPPASFPSPRGSSRLTEWLGQQTSWGVMQVMGAVARELGYEGHFAGLCDPATGLDYGCRYLARLAGRFRLQHGWPGVVAAYNAGSPRLDAQGRFENQVYVDKVAREGGFQGLA</sequence>
<dbReference type="EMBL" id="JAVRIC010000004">
    <property type="protein sequence ID" value="MDT0496510.1"/>
    <property type="molecule type" value="Genomic_DNA"/>
</dbReference>
<dbReference type="Proteomes" id="UP001254608">
    <property type="component" value="Unassembled WGS sequence"/>
</dbReference>
<dbReference type="EC" id="4.2.2.n1" evidence="3"/>
<gene>
    <name evidence="3" type="ORF">RM530_03910</name>
</gene>
<dbReference type="RefSeq" id="WP_311363902.1">
    <property type="nucleotide sequence ID" value="NZ_JAVRIC010000004.1"/>
</dbReference>
<proteinExistence type="predicted"/>
<dbReference type="Pfam" id="PF01464">
    <property type="entry name" value="SLT"/>
    <property type="match status" value="1"/>
</dbReference>
<dbReference type="GO" id="GO:0016829">
    <property type="term" value="F:lyase activity"/>
    <property type="evidence" value="ECO:0007669"/>
    <property type="project" value="UniProtKB-KW"/>
</dbReference>
<evidence type="ECO:0000259" key="2">
    <source>
        <dbReference type="Pfam" id="PF01464"/>
    </source>
</evidence>
<dbReference type="Gene3D" id="1.10.530.10">
    <property type="match status" value="1"/>
</dbReference>
<reference evidence="3 4" key="1">
    <citation type="submission" date="2023-09" db="EMBL/GenBank/DDBJ databases">
        <authorList>
            <person name="Rey-Velasco X."/>
        </authorList>
    </citation>
    <scope>NUCLEOTIDE SEQUENCE [LARGE SCALE GENOMIC DNA]</scope>
    <source>
        <strain evidence="3 4">W345</strain>
    </source>
</reference>
<dbReference type="SUPFAM" id="SSF53955">
    <property type="entry name" value="Lysozyme-like"/>
    <property type="match status" value="1"/>
</dbReference>
<evidence type="ECO:0000313" key="3">
    <source>
        <dbReference type="EMBL" id="MDT0496510.1"/>
    </source>
</evidence>
<feature type="domain" description="Transglycosylase SLT" evidence="2">
    <location>
        <begin position="8"/>
        <end position="155"/>
    </location>
</feature>
<accession>A0ABU2WG41</accession>
<dbReference type="CDD" id="cd00254">
    <property type="entry name" value="LT-like"/>
    <property type="match status" value="1"/>
</dbReference>
<dbReference type="InterPro" id="IPR008258">
    <property type="entry name" value="Transglycosylase_SLT_dom_1"/>
</dbReference>
<comment type="caution">
    <text evidence="3">The sequence shown here is derived from an EMBL/GenBank/DDBJ whole genome shotgun (WGS) entry which is preliminary data.</text>
</comment>
<name>A0ABU2WG41_9GAMM</name>
<organism evidence="3 4">
    <name type="scientific">Banduia mediterranea</name>
    <dbReference type="NCBI Taxonomy" id="3075609"/>
    <lineage>
        <taxon>Bacteria</taxon>
        <taxon>Pseudomonadati</taxon>
        <taxon>Pseudomonadota</taxon>
        <taxon>Gammaproteobacteria</taxon>
        <taxon>Nevskiales</taxon>
        <taxon>Algiphilaceae</taxon>
        <taxon>Banduia</taxon>
    </lineage>
</organism>
<dbReference type="InterPro" id="IPR023346">
    <property type="entry name" value="Lysozyme-like_dom_sf"/>
</dbReference>
<protein>
    <submittedName>
        <fullName evidence="3">Lytic transglycosylase domain-containing protein</fullName>
        <ecNumber evidence="3">4.2.2.n1</ecNumber>
    </submittedName>
</protein>
<evidence type="ECO:0000313" key="4">
    <source>
        <dbReference type="Proteomes" id="UP001254608"/>
    </source>
</evidence>
<feature type="region of interest" description="Disordered" evidence="1">
    <location>
        <begin position="57"/>
        <end position="77"/>
    </location>
</feature>
<evidence type="ECO:0000256" key="1">
    <source>
        <dbReference type="SAM" id="MobiDB-lite"/>
    </source>
</evidence>